<evidence type="ECO:0000259" key="3">
    <source>
        <dbReference type="Pfam" id="PF17147"/>
    </source>
</evidence>
<evidence type="ECO:0000313" key="5">
    <source>
        <dbReference type="Proteomes" id="UP001366166"/>
    </source>
</evidence>
<evidence type="ECO:0000259" key="2">
    <source>
        <dbReference type="Pfam" id="PF01855"/>
    </source>
</evidence>
<dbReference type="GO" id="GO:0016491">
    <property type="term" value="F:oxidoreductase activity"/>
    <property type="evidence" value="ECO:0007669"/>
    <property type="project" value="UniProtKB-KW"/>
</dbReference>
<dbReference type="SUPFAM" id="SSF52922">
    <property type="entry name" value="TK C-terminal domain-like"/>
    <property type="match status" value="1"/>
</dbReference>
<dbReference type="Pfam" id="PF01855">
    <property type="entry name" value="POR_N"/>
    <property type="match status" value="1"/>
</dbReference>
<proteinExistence type="predicted"/>
<accession>A0AAU9EM57</accession>
<dbReference type="InterPro" id="IPR052368">
    <property type="entry name" value="2-oxoacid_oxidoreductase"/>
</dbReference>
<dbReference type="Gene3D" id="3.40.50.920">
    <property type="match status" value="1"/>
</dbReference>
<dbReference type="AlphaFoldDB" id="A0AAU9EM57"/>
<dbReference type="PANTHER" id="PTHR43088:SF1">
    <property type="entry name" value="SUBUNIT OF PYRUVATE:FLAVODOXIN OXIDOREDUCTASE"/>
    <property type="match status" value="1"/>
</dbReference>
<dbReference type="Pfam" id="PF17147">
    <property type="entry name" value="PFOR_II"/>
    <property type="match status" value="1"/>
</dbReference>
<dbReference type="InterPro" id="IPR029061">
    <property type="entry name" value="THDP-binding"/>
</dbReference>
<evidence type="ECO:0000256" key="1">
    <source>
        <dbReference type="ARBA" id="ARBA00023002"/>
    </source>
</evidence>
<dbReference type="NCBIfam" id="NF006412">
    <property type="entry name" value="PRK08659.1"/>
    <property type="match status" value="1"/>
</dbReference>
<dbReference type="KEGG" id="dmp:FAK_40510"/>
<sequence length="378" mass="40680">MKGQSKEVLLLGNEACVEGAIMAGVRFFAGYPITPASEIAEHMSLRLPQEGGCFIQMEDEIGSVTAATGASMGGVKAMTASSGPGISLKQEGIGCAAIMEVPLVIVNVQRGGPGIGNIQPAQGDVMQARWGTHGGVHMIALAPSSVQECFDLTVKAVNLSERFRVPVMILSDASIGHMREKVTLPESLELVERPRPKVDPKDYLSYDTEAPDGVPPMADLGTAYESHFTSFIHNKKGFAAWTDYAITDALVHRLNNKLLMHLNDILLIESYLLDDADMVVVAHGSTARPSKAAVNRARQAGIKAGLLKLLTVWPFPYEHVRSLAKRTKTFLVPELNLGQLAGEVERCLGEKNVLHQVNRVDGGLLTPDQILAAIEEAK</sequence>
<feature type="domain" description="Pyruvate flavodoxin/ferredoxin oxidoreductase pyrimidine binding" evidence="2">
    <location>
        <begin position="18"/>
        <end position="239"/>
    </location>
</feature>
<dbReference type="EMBL" id="AP028679">
    <property type="protein sequence ID" value="BEQ16985.1"/>
    <property type="molecule type" value="Genomic_DNA"/>
</dbReference>
<gene>
    <name evidence="4" type="primary">korA</name>
    <name evidence="4" type="ORF">FAK_40510</name>
</gene>
<dbReference type="CDD" id="cd07034">
    <property type="entry name" value="TPP_PYR_PFOR_IOR-alpha_like"/>
    <property type="match status" value="1"/>
</dbReference>
<dbReference type="PANTHER" id="PTHR43088">
    <property type="entry name" value="SUBUNIT OF PYRUVATE:FLAVODOXIN OXIDOREDUCTASE-RELATED"/>
    <property type="match status" value="1"/>
</dbReference>
<reference evidence="5" key="1">
    <citation type="journal article" date="2023" name="Arch. Microbiol.">
        <title>Desulfoferula mesophilus gen. nov. sp. nov., a mesophilic sulfate-reducing bacterium isolated from a brackish lake sediment.</title>
        <authorList>
            <person name="Watanabe T."/>
            <person name="Yabe T."/>
            <person name="Tsuji J.M."/>
            <person name="Fukui M."/>
        </authorList>
    </citation>
    <scope>NUCLEOTIDE SEQUENCE [LARGE SCALE GENOMIC DNA]</scope>
    <source>
        <strain evidence="5">12FAK</strain>
    </source>
</reference>
<dbReference type="RefSeq" id="WP_338603594.1">
    <property type="nucleotide sequence ID" value="NZ_AP028679.1"/>
</dbReference>
<name>A0AAU9EM57_9BACT</name>
<dbReference type="FunFam" id="3.40.50.920:FF:000013">
    <property type="entry name" value="Ferredoxin oxidoreductase alpha subunit"/>
    <property type="match status" value="1"/>
</dbReference>
<protein>
    <submittedName>
        <fullName evidence="4">2-oxoglutarate ferredoxin oxidoreductase subunit alpha</fullName>
    </submittedName>
</protein>
<dbReference type="FunFam" id="3.40.50.970:FF:000022">
    <property type="entry name" value="2-oxoglutarate ferredoxin oxidoreductase alpha subunit"/>
    <property type="match status" value="1"/>
</dbReference>
<dbReference type="Proteomes" id="UP001366166">
    <property type="component" value="Chromosome"/>
</dbReference>
<dbReference type="Gene3D" id="3.40.50.970">
    <property type="match status" value="1"/>
</dbReference>
<dbReference type="InterPro" id="IPR033412">
    <property type="entry name" value="PFOR_II"/>
</dbReference>
<evidence type="ECO:0000313" key="4">
    <source>
        <dbReference type="EMBL" id="BEQ16985.1"/>
    </source>
</evidence>
<feature type="domain" description="Pyruvate:ferredoxin oxidoreductase core" evidence="3">
    <location>
        <begin position="276"/>
        <end position="370"/>
    </location>
</feature>
<organism evidence="4 5">
    <name type="scientific">Desulfoferula mesophila</name>
    <dbReference type="NCBI Taxonomy" id="3058419"/>
    <lineage>
        <taxon>Bacteria</taxon>
        <taxon>Pseudomonadati</taxon>
        <taxon>Thermodesulfobacteriota</taxon>
        <taxon>Desulfarculia</taxon>
        <taxon>Desulfarculales</taxon>
        <taxon>Desulfarculaceae</taxon>
        <taxon>Desulfoferula</taxon>
    </lineage>
</organism>
<dbReference type="InterPro" id="IPR002880">
    <property type="entry name" value="Pyrv_Fd/Flavodoxin_OxRdtase_N"/>
</dbReference>
<dbReference type="InterPro" id="IPR009014">
    <property type="entry name" value="Transketo_C/PFOR_II"/>
</dbReference>
<keyword evidence="5" id="KW-1185">Reference proteome</keyword>
<dbReference type="SUPFAM" id="SSF52518">
    <property type="entry name" value="Thiamin diphosphate-binding fold (THDP-binding)"/>
    <property type="match status" value="1"/>
</dbReference>
<keyword evidence="1" id="KW-0560">Oxidoreductase</keyword>